<dbReference type="AlphaFoldDB" id="A0A3D8H9N5"/>
<dbReference type="PANTHER" id="PTHR43133:SF8">
    <property type="entry name" value="RNA POLYMERASE SIGMA FACTOR HI_1459-RELATED"/>
    <property type="match status" value="1"/>
</dbReference>
<dbReference type="Gene3D" id="1.10.1740.10">
    <property type="match status" value="1"/>
</dbReference>
<dbReference type="EMBL" id="JACRTI010000064">
    <property type="protein sequence ID" value="MBC8603554.1"/>
    <property type="molecule type" value="Genomic_DNA"/>
</dbReference>
<keyword evidence="3" id="KW-0731">Sigma factor</keyword>
<accession>A0A3D8H9N5</accession>
<gene>
    <name evidence="9" type="ORF">DWU89_18170</name>
    <name evidence="8" type="ORF">H8784_17730</name>
</gene>
<dbReference type="PANTHER" id="PTHR43133">
    <property type="entry name" value="RNA POLYMERASE ECF-TYPE SIGMA FACTO"/>
    <property type="match status" value="1"/>
</dbReference>
<dbReference type="SUPFAM" id="SSF88946">
    <property type="entry name" value="Sigma2 domain of RNA polymerase sigma factors"/>
    <property type="match status" value="1"/>
</dbReference>
<reference evidence="8 11" key="2">
    <citation type="submission" date="2020-08" db="EMBL/GenBank/DDBJ databases">
        <title>Genome public.</title>
        <authorList>
            <person name="Liu C."/>
            <person name="Sun Q."/>
        </authorList>
    </citation>
    <scope>NUCLEOTIDE SEQUENCE [LARGE SCALE GENOMIC DNA]</scope>
    <source>
        <strain evidence="8 11">426_9</strain>
    </source>
</reference>
<evidence type="ECO:0000313" key="11">
    <source>
        <dbReference type="Proteomes" id="UP000629596"/>
    </source>
</evidence>
<evidence type="ECO:0000256" key="1">
    <source>
        <dbReference type="ARBA" id="ARBA00010641"/>
    </source>
</evidence>
<dbReference type="InterPro" id="IPR036388">
    <property type="entry name" value="WH-like_DNA-bd_sf"/>
</dbReference>
<evidence type="ECO:0000256" key="2">
    <source>
        <dbReference type="ARBA" id="ARBA00023015"/>
    </source>
</evidence>
<dbReference type="Gene3D" id="1.10.10.10">
    <property type="entry name" value="Winged helix-like DNA-binding domain superfamily/Winged helix DNA-binding domain"/>
    <property type="match status" value="1"/>
</dbReference>
<reference evidence="9 10" key="1">
    <citation type="submission" date="2018-07" db="EMBL/GenBank/DDBJ databases">
        <title>Parabacteroides acidifaciens nov. sp., isolated from human feces.</title>
        <authorList>
            <person name="Wang Y.J."/>
        </authorList>
    </citation>
    <scope>NUCLEOTIDE SEQUENCE [LARGE SCALE GENOMIC DNA]</scope>
    <source>
        <strain evidence="9 10">426-9</strain>
    </source>
</reference>
<keyword evidence="5" id="KW-0804">Transcription</keyword>
<dbReference type="SUPFAM" id="SSF88659">
    <property type="entry name" value="Sigma3 and sigma4 domains of RNA polymerase sigma factors"/>
    <property type="match status" value="1"/>
</dbReference>
<evidence type="ECO:0000259" key="7">
    <source>
        <dbReference type="Pfam" id="PF08281"/>
    </source>
</evidence>
<evidence type="ECO:0000313" key="10">
    <source>
        <dbReference type="Proteomes" id="UP000256321"/>
    </source>
</evidence>
<dbReference type="InterPro" id="IPR013249">
    <property type="entry name" value="RNA_pol_sigma70_r4_t2"/>
</dbReference>
<dbReference type="RefSeq" id="WP_115501049.1">
    <property type="nucleotide sequence ID" value="NZ_JACRTI010000064.1"/>
</dbReference>
<comment type="caution">
    <text evidence="9">The sequence shown here is derived from an EMBL/GenBank/DDBJ whole genome shotgun (WGS) entry which is preliminary data.</text>
</comment>
<evidence type="ECO:0000259" key="6">
    <source>
        <dbReference type="Pfam" id="PF04542"/>
    </source>
</evidence>
<dbReference type="InterPro" id="IPR014284">
    <property type="entry name" value="RNA_pol_sigma-70_dom"/>
</dbReference>
<dbReference type="Pfam" id="PF04542">
    <property type="entry name" value="Sigma70_r2"/>
    <property type="match status" value="1"/>
</dbReference>
<dbReference type="InterPro" id="IPR013324">
    <property type="entry name" value="RNA_pol_sigma_r3/r4-like"/>
</dbReference>
<feature type="domain" description="RNA polymerase sigma factor 70 region 4 type 2" evidence="7">
    <location>
        <begin position="108"/>
        <end position="156"/>
    </location>
</feature>
<dbReference type="Proteomes" id="UP000629596">
    <property type="component" value="Unassembled WGS sequence"/>
</dbReference>
<evidence type="ECO:0000313" key="9">
    <source>
        <dbReference type="EMBL" id="RDU47706.1"/>
    </source>
</evidence>
<dbReference type="CDD" id="cd06171">
    <property type="entry name" value="Sigma70_r4"/>
    <property type="match status" value="1"/>
</dbReference>
<dbReference type="Proteomes" id="UP000256321">
    <property type="component" value="Unassembled WGS sequence"/>
</dbReference>
<dbReference type="NCBIfam" id="TIGR02937">
    <property type="entry name" value="sigma70-ECF"/>
    <property type="match status" value="1"/>
</dbReference>
<protein>
    <submittedName>
        <fullName evidence="9">RNA polymerase sigma factor</fullName>
    </submittedName>
</protein>
<dbReference type="Pfam" id="PF08281">
    <property type="entry name" value="Sigma70_r4_2"/>
    <property type="match status" value="1"/>
</dbReference>
<keyword evidence="4" id="KW-0238">DNA-binding</keyword>
<sequence length="172" mass="20228">MDVDSFKRLFLPLHPKLFRIAYALVENKADAEDILQDAYYKLWSRREELANVLNPEAFCVTLVKNLCLDYLRSPRANRHDGDVAEAVTLSTDSSPDKELEMQDKVEHIRYLISRLPENQRQVIRLRGIDDCSMDEIEQITGLNAVNIRVLLSRARKIIREQFDKYYAHEYER</sequence>
<dbReference type="GO" id="GO:0006352">
    <property type="term" value="P:DNA-templated transcription initiation"/>
    <property type="evidence" value="ECO:0007669"/>
    <property type="project" value="InterPro"/>
</dbReference>
<name>A0A3D8H9N5_9BACT</name>
<evidence type="ECO:0000313" key="8">
    <source>
        <dbReference type="EMBL" id="MBC8603554.1"/>
    </source>
</evidence>
<dbReference type="GO" id="GO:0016987">
    <property type="term" value="F:sigma factor activity"/>
    <property type="evidence" value="ECO:0007669"/>
    <property type="project" value="UniProtKB-KW"/>
</dbReference>
<proteinExistence type="inferred from homology"/>
<feature type="domain" description="RNA polymerase sigma-70 region 2" evidence="6">
    <location>
        <begin position="10"/>
        <end position="73"/>
    </location>
</feature>
<evidence type="ECO:0000256" key="4">
    <source>
        <dbReference type="ARBA" id="ARBA00023125"/>
    </source>
</evidence>
<dbReference type="GO" id="GO:0003677">
    <property type="term" value="F:DNA binding"/>
    <property type="evidence" value="ECO:0007669"/>
    <property type="project" value="UniProtKB-KW"/>
</dbReference>
<keyword evidence="2" id="KW-0805">Transcription regulation</keyword>
<evidence type="ECO:0000256" key="5">
    <source>
        <dbReference type="ARBA" id="ARBA00023163"/>
    </source>
</evidence>
<dbReference type="EMBL" id="QREV01000064">
    <property type="protein sequence ID" value="RDU47706.1"/>
    <property type="molecule type" value="Genomic_DNA"/>
</dbReference>
<dbReference type="InterPro" id="IPR039425">
    <property type="entry name" value="RNA_pol_sigma-70-like"/>
</dbReference>
<organism evidence="9 10">
    <name type="scientific">Parabacteroides acidifaciens</name>
    <dbReference type="NCBI Taxonomy" id="2290935"/>
    <lineage>
        <taxon>Bacteria</taxon>
        <taxon>Pseudomonadati</taxon>
        <taxon>Bacteroidota</taxon>
        <taxon>Bacteroidia</taxon>
        <taxon>Bacteroidales</taxon>
        <taxon>Tannerellaceae</taxon>
        <taxon>Parabacteroides</taxon>
    </lineage>
</organism>
<evidence type="ECO:0000256" key="3">
    <source>
        <dbReference type="ARBA" id="ARBA00023082"/>
    </source>
</evidence>
<dbReference type="InterPro" id="IPR013325">
    <property type="entry name" value="RNA_pol_sigma_r2"/>
</dbReference>
<dbReference type="InterPro" id="IPR007627">
    <property type="entry name" value="RNA_pol_sigma70_r2"/>
</dbReference>
<keyword evidence="11" id="KW-1185">Reference proteome</keyword>
<comment type="similarity">
    <text evidence="1">Belongs to the sigma-70 factor family. ECF subfamily.</text>
</comment>